<evidence type="ECO:0000256" key="3">
    <source>
        <dbReference type="SAM" id="MobiDB-lite"/>
    </source>
</evidence>
<dbReference type="STRING" id="1157962.A0A250WS37"/>
<evidence type="ECO:0000256" key="2">
    <source>
        <dbReference type="SAM" id="Coils"/>
    </source>
</evidence>
<dbReference type="InterPro" id="IPR001024">
    <property type="entry name" value="PLAT/LH2_dom"/>
</dbReference>
<sequence>MVAGGDQDWRGKLSLHLNKTENNLNSIRKDAQQRPTAQSTENRGSGNAFVSRTISSNTRPIGAGTYGNATTELSSLLAAVQGSLSDLRMEVATAKQLSHHAGAAVVGNVIPSQQRTASSRPVSAPRAAAVASGAFTVPQQLPTQPRQQLIQRNNHPPQIRAPREAFPDFRNVHAAVSSNGYLTGNMLSPPSLSQFSQYDQNFDSPQRHSRSILEVEASINNSVHQVSRVLETKMTDFEKRLDRQINRAVAAPPAVTEAAVAEYSATTTDPGQFIAAPSNVAMALSSPPSTVRPQGHPASESLVLLTMGKADAAERAVTDLRAELEAVRQQHAEALSQMQQQVLTLLDADKRSKDVLSKMAVRMEAFMLQQKDETDALSRALERSEADQRTAVGRCGRDLETVRAESASRCDVMSGRLDAVGVRLGAAEGVSVKVDAVMAQLEGALRRLQKLEEAPASAVSSADSAVLPAVSALQVRDLRLHSSRSLEDDLHERKLKDLDQHLVALQAEMSVVKSDVKMNQEYMSMKMERLAMSVESHRSMDAAALIARTTILEEWMISVKRGMSINSTGRKNFSFARPSLESLSGTTAAAAGAAVVLAGASTEAAAARTSAPSGGNNTREVIASEVAKGEEDGDCSVASLVATGMSQTSVHTFGKGIDFEAHLAAMITETQDELTKIRELTITALQKRMTRMESYLKDKESWLDEKARDARFEVTEEFARDAYRGLDELKDEVEKRVENLTSQIQELKEERKKHDPAALDQAISAVTGVALGAAAAAVAASGTAYASAAAGGTTASSAGDFLEGASSSAGDLLKVGEATEEAFTRSAPVQMSNEIAEKALQGLEELREEVELSMDSLREAIQNLQDGPGGAAGHTVLAMSEAVEKLKMEVEQLGTAMAAQQEQLLLVQAEGGLEGQAELLLQTREEQERMTALVEEQGQQIGGLQVRMTDIVEEQGQQIGGLQVRMTAIVEEQGQQIGGMQVRMTAIVEEQGQQIVGMQVRMTDIVEEQGQQIGGLQVRMTAIVEEQGQLIGGLQVRMTALVEEQGQQIGGMQVRFHSRWLCDMMYHSSLKETLLSSTHSQVTTHSLSMQELYYAPVLLFDLPGQEASLPGHLDFFTFSMCLLIRPFIPDTTRCCVQAQLSELAHSHHEFAEGFDKDLDKMRSSLSTASAKMQEVSLLHSSPPAEPAAAVELRLDIAELRRRQGILDSCSEVMALRVGAVEQRVECMMAYRLDTSAAAAQKLAAHEHESERLLKLLGSCQDVHSLRLQALDAAVSENGHRVTAVERKAEGASAAAEEAVGALSLLEMQLLGMSSSVEGGEEGLIPQLRSEVHRLSIVQAAAQSRGGSEGGGESSRRTKAGPTVAPAIASAAGFGAAVAVSEASKSASYAPSTYFPPENTAMQSAEWSNAHDALEGHTSVSAAGRLSQTMTTYENPLAGWDSPSQAALDAEQGMEESSTYAAVASQQRLKSSFAPEDASQQRLKSSFAPEDASQQRLKSSFAPEDASQQRLKSSFAPEDASQQRLKSSFAPEDAALAVDSRALLSVGEDDVAHLRKALYYQDLSGTAPAGQTLSSQHHDVQGSHGHPSSAIVGAARPSLFSNTPPPLSNPTTKSIMPAADPSLLTSSWKEEDEDISTLRMADQPSSSVRGVSDEAQALTEVTLARGVGACGTTHGSPSRLSGRLPPLGVVVVQEGGDAEGGQLVLSPGSSRQLVLSPGSSRLRVMSPASQLTPLASSPSALTRDVVVGSPRLKALEPLGKVASPRADLCDDRSSQEWPAPSAATIAPLAVGAAAGAALYLAEGTQGAADVHSPNRHNLPPLVSTAAPLLLPPTDALRTFLPLDAPPGMTVTSSSPRSVPGNPYAEEEEATAAHRVITDSDSFDEIPEEEEMYEEEDVEGESAELEASTTTSAPAPAPTYTTTSATPPENVFTGETVFVDRATKTSVISPVIPTPARTLPQASSGQLPSLVHVTDDSPPLFSVQAELLAQHVPQLQGHQQLSESVAEEYPAEPRMERMDSINNSGLFDESSLSGLDFGEISGEAERFSEMLATPAPAKQTLDFRATEASPANSPGSQEECNADAMASGSVVLQVQGTLDFASSDDGEEEDSSDEESNMHMQLKMKRGQQQAVHMVVHDDDSSSGELEIFRPPPPSSSRAEQRDSPAGTILSLEAVSGLGSSREEAALGTYRLVITTGSRPGAGTEQDVHLTLIGLSGSSQHLINRDAGEFTGFRFCRGQVDEVLVDAGAELGDITGIQVATGLSWEFGIKDWVRGGQNGGKTYRYGARTPSGSLSRESSFNRGSAASGLILGDAESASRGSAAEAAAAAVKLSQQQGGAGLRGRLTGARAFADESFDVDSEPDSPAAVNSSLSGYAIQKAPAVAQSLRGAMGVVLDEDIEDVDEALRIGPLGNQAPAWQQQQQQQQGLLPDRRSSAGVSASSGGSSDYLSSTGRRAPGLAPSTQGRRSTMFGEPEGFTATPAEPAAHASTTSSGGFTGRPPLPRTPSGTSQRSGSLERLSSSGLPPLGVESMARRSGSGSGGGGAGLSGELSRTGSGSLISSFGDSHEDLPGLSGGGGAAGGGPSRNGGRLVPIHDPEDEDLEVTPGSAGRGGSGGGPGGSYSRVYGGLMEAEASRTSLDSWDGQSVDGSEASLSLFAPGGIRPPTAGTRVGHLGTSKRRVSFADFAEELLYTPHDYSSDDGSVKSWTEEELLEGQGLNSTTNRSPQQVETARVAAAVTDQPPFKRKGPPASEDVFEDVPITGQEVQRRGTTLVQGSHRVSGPNRRTATTTFKLKVFTADKLNSGLGSTMVNIEMLGSKLTVSQALPREGGDTFLRGSVERFSVDLDPGQEFGEVLAIKVWHEAPSGGFRSLFGDGRWCLERIELEHKLTGTRYVFLNSDRDGWIKAGRKNCVVLKPIKERMDESEDLKLVQEELQAQLLENSSLSTQDRQTLQEKLSKIDSRLLKLRM</sequence>
<dbReference type="PROSITE" id="PS50095">
    <property type="entry name" value="PLAT"/>
    <property type="match status" value="2"/>
</dbReference>
<dbReference type="EMBL" id="BEGY01000004">
    <property type="protein sequence ID" value="GAX73665.1"/>
    <property type="molecule type" value="Genomic_DNA"/>
</dbReference>
<feature type="domain" description="PLAT" evidence="4">
    <location>
        <begin position="2788"/>
        <end position="2917"/>
    </location>
</feature>
<feature type="compositionally biased region" description="Polar residues" evidence="3">
    <location>
        <begin position="33"/>
        <end position="59"/>
    </location>
</feature>
<feature type="region of interest" description="Disordered" evidence="3">
    <location>
        <begin position="1340"/>
        <end position="1360"/>
    </location>
</feature>
<reference evidence="5 6" key="1">
    <citation type="submission" date="2017-08" db="EMBL/GenBank/DDBJ databases">
        <title>Acidophilic green algal genome provides insights into adaptation to an acidic environment.</title>
        <authorList>
            <person name="Hirooka S."/>
            <person name="Hirose Y."/>
            <person name="Kanesaki Y."/>
            <person name="Higuchi S."/>
            <person name="Fujiwara T."/>
            <person name="Onuma R."/>
            <person name="Era A."/>
            <person name="Ohbayashi R."/>
            <person name="Uzuka A."/>
            <person name="Nozaki H."/>
            <person name="Yoshikawa H."/>
            <person name="Miyagishima S.Y."/>
        </authorList>
    </citation>
    <scope>NUCLEOTIDE SEQUENCE [LARGE SCALE GENOMIC DNA]</scope>
    <source>
        <strain evidence="5 6">NIES-2499</strain>
    </source>
</reference>
<keyword evidence="6" id="KW-1185">Reference proteome</keyword>
<feature type="domain" description="PLAT" evidence="4">
    <location>
        <begin position="2186"/>
        <end position="2303"/>
    </location>
</feature>
<feature type="region of interest" description="Disordered" evidence="3">
    <location>
        <begin position="1840"/>
        <end position="1927"/>
    </location>
</feature>
<feature type="compositionally biased region" description="Polar residues" evidence="3">
    <location>
        <begin position="2551"/>
        <end position="2562"/>
    </location>
</feature>
<comment type="caution">
    <text evidence="1">Lacks conserved residue(s) required for the propagation of feature annotation.</text>
</comment>
<feature type="coiled-coil region" evidence="2">
    <location>
        <begin position="723"/>
        <end position="750"/>
    </location>
</feature>
<name>A0A250WS37_9CHLO</name>
<evidence type="ECO:0000313" key="5">
    <source>
        <dbReference type="EMBL" id="GAX73665.1"/>
    </source>
</evidence>
<comment type="caution">
    <text evidence="5">The sequence shown here is derived from an EMBL/GenBank/DDBJ whole genome shotgun (WGS) entry which is preliminary data.</text>
</comment>
<dbReference type="Gene3D" id="2.60.60.20">
    <property type="entry name" value="PLAT/LH2 domain"/>
    <property type="match status" value="2"/>
</dbReference>
<dbReference type="Pfam" id="PF01477">
    <property type="entry name" value="PLAT"/>
    <property type="match status" value="1"/>
</dbReference>
<dbReference type="OrthoDB" id="546379at2759"/>
<feature type="compositionally biased region" description="Low complexity" evidence="3">
    <location>
        <begin position="2510"/>
        <end position="2535"/>
    </location>
</feature>
<feature type="compositionally biased region" description="Low complexity" evidence="3">
    <location>
        <begin position="2433"/>
        <end position="2451"/>
    </location>
</feature>
<feature type="compositionally biased region" description="Gly residues" evidence="3">
    <location>
        <begin position="2571"/>
        <end position="2584"/>
    </location>
</feature>
<feature type="region of interest" description="Disordered" evidence="3">
    <location>
        <begin position="21"/>
        <end position="61"/>
    </location>
</feature>
<gene>
    <name evidence="5" type="ORF">CEUSTIGMA_g1116.t1</name>
</gene>
<feature type="region of interest" description="Disordered" evidence="3">
    <location>
        <begin position="2413"/>
        <end position="2624"/>
    </location>
</feature>
<feature type="compositionally biased region" description="Polar residues" evidence="3">
    <location>
        <begin position="1454"/>
        <end position="1469"/>
    </location>
</feature>
<feature type="region of interest" description="Disordered" evidence="3">
    <location>
        <begin position="1568"/>
        <end position="1587"/>
    </location>
</feature>
<feature type="region of interest" description="Disordered" evidence="3">
    <location>
        <begin position="2099"/>
        <end position="2165"/>
    </location>
</feature>
<keyword evidence="2" id="KW-0175">Coiled coil</keyword>
<evidence type="ECO:0000259" key="4">
    <source>
        <dbReference type="PROSITE" id="PS50095"/>
    </source>
</evidence>
<proteinExistence type="predicted"/>
<protein>
    <recommendedName>
        <fullName evidence="4">PLAT domain-containing protein</fullName>
    </recommendedName>
</protein>
<feature type="compositionally biased region" description="Low complexity" evidence="3">
    <location>
        <begin position="1905"/>
        <end position="1926"/>
    </location>
</feature>
<feature type="coiled-coil region" evidence="2">
    <location>
        <begin position="829"/>
        <end position="903"/>
    </location>
</feature>
<feature type="compositionally biased region" description="Gly residues" evidence="3">
    <location>
        <begin position="2536"/>
        <end position="2545"/>
    </location>
</feature>
<feature type="region of interest" description="Disordered" evidence="3">
    <location>
        <begin position="1433"/>
        <end position="1526"/>
    </location>
</feature>
<dbReference type="InterPro" id="IPR036392">
    <property type="entry name" value="PLAT/LH2_dom_sf"/>
</dbReference>
<accession>A0A250WS37</accession>
<feature type="coiled-coil region" evidence="2">
    <location>
        <begin position="310"/>
        <end position="341"/>
    </location>
</feature>
<dbReference type="SUPFAM" id="SSF49723">
    <property type="entry name" value="Lipase/lipooxygenase domain (PLAT/LH2 domain)"/>
    <property type="match status" value="2"/>
</dbReference>
<feature type="compositionally biased region" description="Acidic residues" evidence="3">
    <location>
        <begin position="1879"/>
        <end position="1902"/>
    </location>
</feature>
<evidence type="ECO:0000256" key="1">
    <source>
        <dbReference type="PROSITE-ProRule" id="PRU00152"/>
    </source>
</evidence>
<organism evidence="5 6">
    <name type="scientific">Chlamydomonas eustigma</name>
    <dbReference type="NCBI Taxonomy" id="1157962"/>
    <lineage>
        <taxon>Eukaryota</taxon>
        <taxon>Viridiplantae</taxon>
        <taxon>Chlorophyta</taxon>
        <taxon>core chlorophytes</taxon>
        <taxon>Chlorophyceae</taxon>
        <taxon>CS clade</taxon>
        <taxon>Chlamydomonadales</taxon>
        <taxon>Chlamydomonadaceae</taxon>
        <taxon>Chlamydomonas</taxon>
    </lineage>
</organism>
<dbReference type="Proteomes" id="UP000232323">
    <property type="component" value="Unassembled WGS sequence"/>
</dbReference>
<evidence type="ECO:0000313" key="6">
    <source>
        <dbReference type="Proteomes" id="UP000232323"/>
    </source>
</evidence>
<feature type="compositionally biased region" description="Gly residues" evidence="3">
    <location>
        <begin position="2607"/>
        <end position="2618"/>
    </location>
</feature>
<feature type="compositionally biased region" description="Acidic residues" evidence="3">
    <location>
        <begin position="2100"/>
        <end position="2113"/>
    </location>
</feature>